<organism evidence="1 2">
    <name type="scientific">Phyllostomus discolor</name>
    <name type="common">pale spear-nosed bat</name>
    <dbReference type="NCBI Taxonomy" id="89673"/>
    <lineage>
        <taxon>Eukaryota</taxon>
        <taxon>Metazoa</taxon>
        <taxon>Chordata</taxon>
        <taxon>Craniata</taxon>
        <taxon>Vertebrata</taxon>
        <taxon>Euteleostomi</taxon>
        <taxon>Mammalia</taxon>
        <taxon>Eutheria</taxon>
        <taxon>Laurasiatheria</taxon>
        <taxon>Chiroptera</taxon>
        <taxon>Yangochiroptera</taxon>
        <taxon>Phyllostomidae</taxon>
        <taxon>Phyllostominae</taxon>
        <taxon>Phyllostomus</taxon>
    </lineage>
</organism>
<gene>
    <name evidence="1" type="ORF">HJG60_008129</name>
</gene>
<proteinExistence type="predicted"/>
<dbReference type="AlphaFoldDB" id="A0A833Z859"/>
<protein>
    <submittedName>
        <fullName evidence="1">Uncharacterized protein</fullName>
    </submittedName>
</protein>
<dbReference type="Proteomes" id="UP000664940">
    <property type="component" value="Unassembled WGS sequence"/>
</dbReference>
<name>A0A833Z859_9CHIR</name>
<accession>A0A833Z859</accession>
<dbReference type="EMBL" id="JABVXQ010000010">
    <property type="protein sequence ID" value="KAF6088273.1"/>
    <property type="molecule type" value="Genomic_DNA"/>
</dbReference>
<comment type="caution">
    <text evidence="1">The sequence shown here is derived from an EMBL/GenBank/DDBJ whole genome shotgun (WGS) entry which is preliminary data.</text>
</comment>
<reference evidence="1 2" key="1">
    <citation type="journal article" date="2020" name="Nature">
        <title>Six reference-quality genomes reveal evolution of bat adaptations.</title>
        <authorList>
            <person name="Jebb D."/>
            <person name="Huang Z."/>
            <person name="Pippel M."/>
            <person name="Hughes G.M."/>
            <person name="Lavrichenko K."/>
            <person name="Devanna P."/>
            <person name="Winkler S."/>
            <person name="Jermiin L.S."/>
            <person name="Skirmuntt E.C."/>
            <person name="Katzourakis A."/>
            <person name="Burkitt-Gray L."/>
            <person name="Ray D.A."/>
            <person name="Sullivan K.A.M."/>
            <person name="Roscito J.G."/>
            <person name="Kirilenko B.M."/>
            <person name="Davalos L.M."/>
            <person name="Corthals A.P."/>
            <person name="Power M.L."/>
            <person name="Jones G."/>
            <person name="Ransome R.D."/>
            <person name="Dechmann D.K.N."/>
            <person name="Locatelli A.G."/>
            <person name="Puechmaille S.J."/>
            <person name="Fedrigo O."/>
            <person name="Jarvis E.D."/>
            <person name="Hiller M."/>
            <person name="Vernes S.C."/>
            <person name="Myers E.W."/>
            <person name="Teeling E.C."/>
        </authorList>
    </citation>
    <scope>NUCLEOTIDE SEQUENCE [LARGE SCALE GENOMIC DNA]</scope>
    <source>
        <strain evidence="1">Bat1K_MPI-CBG_1</strain>
    </source>
</reference>
<sequence>MGLETVAGAWQREGNSLPGRARPGRPAALTRLGKCAVSRAACPSRVIAGGLLSIFRGRSSTEEGFSTVRAVVGRLPGDAALKRAGPALAWPTPALVTSGHCPAFLLRSPEAQDAGPRPLLPECSARIGPARARTFDTSRATRCTHSSPGAVLALGRQNGPCPKETYASLASDMQELYRGFHDSCNTVTFAHAVKSLSRWKGARRCLVPMERAGSDGHVVKISRSRSESSYSAGILYSVHSLISHQGKKISCCLCRDVWSFLSAARGPWRVTQPLKCPCARQRHAVFSGKRR</sequence>
<evidence type="ECO:0000313" key="1">
    <source>
        <dbReference type="EMBL" id="KAF6088273.1"/>
    </source>
</evidence>
<evidence type="ECO:0000313" key="2">
    <source>
        <dbReference type="Proteomes" id="UP000664940"/>
    </source>
</evidence>